<keyword evidence="3" id="KW-0862">Zinc</keyword>
<evidence type="ECO:0000256" key="1">
    <source>
        <dbReference type="ARBA" id="ARBA00022723"/>
    </source>
</evidence>
<proteinExistence type="predicted"/>
<feature type="domain" description="MYND-type" evidence="5">
    <location>
        <begin position="13"/>
        <end position="49"/>
    </location>
</feature>
<dbReference type="EMBL" id="ML119110">
    <property type="protein sequence ID" value="RPB16232.1"/>
    <property type="molecule type" value="Genomic_DNA"/>
</dbReference>
<dbReference type="OrthoDB" id="437457at2759"/>
<organism evidence="6 7">
    <name type="scientific">Morchella conica CCBAS932</name>
    <dbReference type="NCBI Taxonomy" id="1392247"/>
    <lineage>
        <taxon>Eukaryota</taxon>
        <taxon>Fungi</taxon>
        <taxon>Dikarya</taxon>
        <taxon>Ascomycota</taxon>
        <taxon>Pezizomycotina</taxon>
        <taxon>Pezizomycetes</taxon>
        <taxon>Pezizales</taxon>
        <taxon>Morchellaceae</taxon>
        <taxon>Morchella</taxon>
    </lineage>
</organism>
<keyword evidence="7" id="KW-1185">Reference proteome</keyword>
<dbReference type="PROSITE" id="PS01360">
    <property type="entry name" value="ZF_MYND_1"/>
    <property type="match status" value="1"/>
</dbReference>
<dbReference type="InParanoid" id="A0A3N4L3Y5"/>
<dbReference type="Proteomes" id="UP000277580">
    <property type="component" value="Unassembled WGS sequence"/>
</dbReference>
<evidence type="ECO:0000256" key="2">
    <source>
        <dbReference type="ARBA" id="ARBA00022771"/>
    </source>
</evidence>
<evidence type="ECO:0000313" key="7">
    <source>
        <dbReference type="Proteomes" id="UP000277580"/>
    </source>
</evidence>
<dbReference type="InterPro" id="IPR002893">
    <property type="entry name" value="Znf_MYND"/>
</dbReference>
<sequence>MSTTTPTNPKDQCAMCAIPTTNRCATCKNMTYCSKPCQKADWSVHKILCPTYLNFQTRPTPDHFLGILFPEKSTTPRFLWVACPLEYDEDDDSHWRLPKCPEVKFFVGRSMCLPANGLRKRWRGDKLEIYYNDDFMIDGSEVNECVIAVTGGKAYHPWGDSILVMRHVGLSMNPEAFEDVQMVDFRDAVDYLTTYGDRAIHDNMKGLPRPAWTYLQ</sequence>
<evidence type="ECO:0000313" key="6">
    <source>
        <dbReference type="EMBL" id="RPB16232.1"/>
    </source>
</evidence>
<dbReference type="Pfam" id="PF01753">
    <property type="entry name" value="zf-MYND"/>
    <property type="match status" value="1"/>
</dbReference>
<dbReference type="AlphaFoldDB" id="A0A3N4L3Y5"/>
<evidence type="ECO:0000259" key="5">
    <source>
        <dbReference type="PROSITE" id="PS50865"/>
    </source>
</evidence>
<dbReference type="GO" id="GO:0008270">
    <property type="term" value="F:zinc ion binding"/>
    <property type="evidence" value="ECO:0007669"/>
    <property type="project" value="UniProtKB-KW"/>
</dbReference>
<accession>A0A3N4L3Y5</accession>
<reference evidence="6 7" key="1">
    <citation type="journal article" date="2018" name="Nat. Ecol. Evol.">
        <title>Pezizomycetes genomes reveal the molecular basis of ectomycorrhizal truffle lifestyle.</title>
        <authorList>
            <person name="Murat C."/>
            <person name="Payen T."/>
            <person name="Noel B."/>
            <person name="Kuo A."/>
            <person name="Morin E."/>
            <person name="Chen J."/>
            <person name="Kohler A."/>
            <person name="Krizsan K."/>
            <person name="Balestrini R."/>
            <person name="Da Silva C."/>
            <person name="Montanini B."/>
            <person name="Hainaut M."/>
            <person name="Levati E."/>
            <person name="Barry K.W."/>
            <person name="Belfiori B."/>
            <person name="Cichocki N."/>
            <person name="Clum A."/>
            <person name="Dockter R.B."/>
            <person name="Fauchery L."/>
            <person name="Guy J."/>
            <person name="Iotti M."/>
            <person name="Le Tacon F."/>
            <person name="Lindquist E.A."/>
            <person name="Lipzen A."/>
            <person name="Malagnac F."/>
            <person name="Mello A."/>
            <person name="Molinier V."/>
            <person name="Miyauchi S."/>
            <person name="Poulain J."/>
            <person name="Riccioni C."/>
            <person name="Rubini A."/>
            <person name="Sitrit Y."/>
            <person name="Splivallo R."/>
            <person name="Traeger S."/>
            <person name="Wang M."/>
            <person name="Zifcakova L."/>
            <person name="Wipf D."/>
            <person name="Zambonelli A."/>
            <person name="Paolocci F."/>
            <person name="Nowrousian M."/>
            <person name="Ottonello S."/>
            <person name="Baldrian P."/>
            <person name="Spatafora J.W."/>
            <person name="Henrissat B."/>
            <person name="Nagy L.G."/>
            <person name="Aury J.M."/>
            <person name="Wincker P."/>
            <person name="Grigoriev I.V."/>
            <person name="Bonfante P."/>
            <person name="Martin F.M."/>
        </authorList>
    </citation>
    <scope>NUCLEOTIDE SEQUENCE [LARGE SCALE GENOMIC DNA]</scope>
    <source>
        <strain evidence="6 7">CCBAS932</strain>
    </source>
</reference>
<protein>
    <recommendedName>
        <fullName evidence="5">MYND-type domain-containing protein</fullName>
    </recommendedName>
</protein>
<evidence type="ECO:0000256" key="4">
    <source>
        <dbReference type="PROSITE-ProRule" id="PRU00134"/>
    </source>
</evidence>
<dbReference type="Gene3D" id="6.10.140.2220">
    <property type="match status" value="1"/>
</dbReference>
<name>A0A3N4L3Y5_9PEZI</name>
<dbReference type="SUPFAM" id="SSF144232">
    <property type="entry name" value="HIT/MYND zinc finger-like"/>
    <property type="match status" value="1"/>
</dbReference>
<gene>
    <name evidence="6" type="ORF">P167DRAFT_532687</name>
</gene>
<keyword evidence="2 4" id="KW-0863">Zinc-finger</keyword>
<dbReference type="PROSITE" id="PS50865">
    <property type="entry name" value="ZF_MYND_2"/>
    <property type="match status" value="1"/>
</dbReference>
<keyword evidence="1" id="KW-0479">Metal-binding</keyword>
<evidence type="ECO:0000256" key="3">
    <source>
        <dbReference type="ARBA" id="ARBA00022833"/>
    </source>
</evidence>
<dbReference type="STRING" id="1392247.A0A3N4L3Y5"/>